<dbReference type="EMBL" id="BKAJ01000101">
    <property type="protein sequence ID" value="GEP58495.1"/>
    <property type="molecule type" value="Genomic_DNA"/>
</dbReference>
<protein>
    <recommendedName>
        <fullName evidence="2">Peptidoglycan binding-like domain-containing protein</fullName>
    </recommendedName>
</protein>
<keyword evidence="4" id="KW-1185">Reference proteome</keyword>
<feature type="region of interest" description="Disordered" evidence="1">
    <location>
        <begin position="67"/>
        <end position="95"/>
    </location>
</feature>
<feature type="domain" description="Peptidoglycan binding-like" evidence="2">
    <location>
        <begin position="451"/>
        <end position="503"/>
    </location>
</feature>
<reference evidence="3 4" key="1">
    <citation type="submission" date="2019-07" db="EMBL/GenBank/DDBJ databases">
        <title>Whole genome shotgun sequence of Reyranella soli NBRC 108950.</title>
        <authorList>
            <person name="Hosoyama A."/>
            <person name="Uohara A."/>
            <person name="Ohji S."/>
            <person name="Ichikawa N."/>
        </authorList>
    </citation>
    <scope>NUCLEOTIDE SEQUENCE [LARGE SCALE GENOMIC DNA]</scope>
    <source>
        <strain evidence="3 4">NBRC 108950</strain>
    </source>
</reference>
<dbReference type="AlphaFoldDB" id="A0A512NHV8"/>
<organism evidence="3 4">
    <name type="scientific">Reyranella soli</name>
    <dbReference type="NCBI Taxonomy" id="1230389"/>
    <lineage>
        <taxon>Bacteria</taxon>
        <taxon>Pseudomonadati</taxon>
        <taxon>Pseudomonadota</taxon>
        <taxon>Alphaproteobacteria</taxon>
        <taxon>Hyphomicrobiales</taxon>
        <taxon>Reyranellaceae</taxon>
        <taxon>Reyranella</taxon>
    </lineage>
</organism>
<accession>A0A512NHV8</accession>
<dbReference type="Pfam" id="PF01471">
    <property type="entry name" value="PG_binding_1"/>
    <property type="match status" value="2"/>
</dbReference>
<dbReference type="Proteomes" id="UP000321058">
    <property type="component" value="Unassembled WGS sequence"/>
</dbReference>
<dbReference type="OrthoDB" id="7366802at2"/>
<dbReference type="SUPFAM" id="SSF81901">
    <property type="entry name" value="HCP-like"/>
    <property type="match status" value="1"/>
</dbReference>
<dbReference type="Pfam" id="PF08238">
    <property type="entry name" value="Sel1"/>
    <property type="match status" value="4"/>
</dbReference>
<feature type="region of interest" description="Disordered" evidence="1">
    <location>
        <begin position="418"/>
        <end position="439"/>
    </location>
</feature>
<dbReference type="PANTHER" id="PTHR11102">
    <property type="entry name" value="SEL-1-LIKE PROTEIN"/>
    <property type="match status" value="1"/>
</dbReference>
<dbReference type="InterPro" id="IPR002477">
    <property type="entry name" value="Peptidoglycan-bd-like"/>
</dbReference>
<dbReference type="Gene3D" id="1.10.101.10">
    <property type="entry name" value="PGBD-like superfamily/PGBD"/>
    <property type="match status" value="2"/>
</dbReference>
<feature type="region of interest" description="Disordered" evidence="1">
    <location>
        <begin position="489"/>
        <end position="520"/>
    </location>
</feature>
<dbReference type="InterPro" id="IPR036365">
    <property type="entry name" value="PGBD-like_sf"/>
</dbReference>
<dbReference type="PANTHER" id="PTHR11102:SF160">
    <property type="entry name" value="ERAD-ASSOCIATED E3 UBIQUITIN-PROTEIN LIGASE COMPONENT HRD3"/>
    <property type="match status" value="1"/>
</dbReference>
<feature type="compositionally biased region" description="Low complexity" evidence="1">
    <location>
        <begin position="426"/>
        <end position="439"/>
    </location>
</feature>
<gene>
    <name evidence="3" type="ORF">RSO01_56610</name>
</gene>
<evidence type="ECO:0000256" key="1">
    <source>
        <dbReference type="SAM" id="MobiDB-lite"/>
    </source>
</evidence>
<feature type="compositionally biased region" description="Basic and acidic residues" evidence="1">
    <location>
        <begin position="83"/>
        <end position="93"/>
    </location>
</feature>
<feature type="region of interest" description="Disordered" evidence="1">
    <location>
        <begin position="311"/>
        <end position="340"/>
    </location>
</feature>
<sequence length="520" mass="55372">MTRPGLTIGTAIVVAASVGMAAWLMLPPQISSSRTLFDADSPAAAADTITVPEPASPPEVTNAEFAQAKEPSTTTAAPAAKESATKNKDKDKASSSVDWAALPIDEVRERANNDDVTAMEELARRLVQGLGVAKDQQAAAGWLLRAAQRGSAQSAFNVGVMYERGFVVERDSTKAIEWYRKAVEANVPMAKHNLALLLRDGKGAPRNGKEAVELLRSAARQGMTGSMFTLGDIYERGDEGLKDPAIALAWFAITAEFERQTNRGGESELSKLASQRVQVLQRILMPGELERAQQYGQAEFKQIVEAIQPPKPAAAPAAPPPPPPTEIAGLPKPSFPPLPPTTPVAEPPGWPKNAADQIRLIQQALVDLRLLRDKPDGALGPMTRSAILAFQRSVAMRETGEPTVDVFVALQNAVKTEAAKPEQAKADAPPSSPAAAAAADPTLDAWPNATADQVKVIQTLLRDLNFSREAPDGVLGPATRSAIRDYERSLGLAQTGEPSKTLFDSLKEMRGLTAPATKSD</sequence>
<feature type="domain" description="Peptidoglycan binding-like" evidence="2">
    <location>
        <begin position="356"/>
        <end position="410"/>
    </location>
</feature>
<dbReference type="SUPFAM" id="SSF47090">
    <property type="entry name" value="PGBD-like"/>
    <property type="match status" value="2"/>
</dbReference>
<dbReference type="Gene3D" id="1.25.40.10">
    <property type="entry name" value="Tetratricopeptide repeat domain"/>
    <property type="match status" value="1"/>
</dbReference>
<dbReference type="InterPro" id="IPR006597">
    <property type="entry name" value="Sel1-like"/>
</dbReference>
<dbReference type="InterPro" id="IPR011990">
    <property type="entry name" value="TPR-like_helical_dom_sf"/>
</dbReference>
<dbReference type="InterPro" id="IPR036366">
    <property type="entry name" value="PGBDSf"/>
</dbReference>
<dbReference type="InterPro" id="IPR050767">
    <property type="entry name" value="Sel1_AlgK"/>
</dbReference>
<dbReference type="SMART" id="SM00671">
    <property type="entry name" value="SEL1"/>
    <property type="match status" value="4"/>
</dbReference>
<name>A0A512NHV8_9HYPH</name>
<evidence type="ECO:0000313" key="3">
    <source>
        <dbReference type="EMBL" id="GEP58495.1"/>
    </source>
</evidence>
<evidence type="ECO:0000259" key="2">
    <source>
        <dbReference type="Pfam" id="PF01471"/>
    </source>
</evidence>
<proteinExistence type="predicted"/>
<comment type="caution">
    <text evidence="3">The sequence shown here is derived from an EMBL/GenBank/DDBJ whole genome shotgun (WGS) entry which is preliminary data.</text>
</comment>
<feature type="compositionally biased region" description="Pro residues" evidence="1">
    <location>
        <begin position="311"/>
        <end position="325"/>
    </location>
</feature>
<evidence type="ECO:0000313" key="4">
    <source>
        <dbReference type="Proteomes" id="UP000321058"/>
    </source>
</evidence>